<dbReference type="InterPro" id="IPR028090">
    <property type="entry name" value="JAB_dom_prok"/>
</dbReference>
<dbReference type="EMBL" id="VEWK01000007">
    <property type="protein sequence ID" value="TNV11271.1"/>
    <property type="molecule type" value="Genomic_DNA"/>
</dbReference>
<keyword evidence="3" id="KW-0378">Hydrolase</keyword>
<evidence type="ECO:0000313" key="8">
    <source>
        <dbReference type="EMBL" id="MBB4094794.1"/>
    </source>
</evidence>
<organism evidence="9 10">
    <name type="scientific">Brucella pecoris</name>
    <dbReference type="NCBI Taxonomy" id="867683"/>
    <lineage>
        <taxon>Bacteria</taxon>
        <taxon>Pseudomonadati</taxon>
        <taxon>Pseudomonadota</taxon>
        <taxon>Alphaproteobacteria</taxon>
        <taxon>Hyphomicrobiales</taxon>
        <taxon>Brucellaceae</taxon>
        <taxon>Brucella/Ochrobactrum group</taxon>
        <taxon>Brucella</taxon>
    </lineage>
</organism>
<keyword evidence="5" id="KW-0482">Metalloprotease</keyword>
<dbReference type="InterPro" id="IPR045886">
    <property type="entry name" value="ThiF/MoeB/HesA"/>
</dbReference>
<dbReference type="Proteomes" id="UP000553980">
    <property type="component" value="Unassembled WGS sequence"/>
</dbReference>
<reference evidence="9" key="2">
    <citation type="submission" date="2019-06" db="EMBL/GenBank/DDBJ databases">
        <authorList>
            <person name="Hu M."/>
        </authorList>
    </citation>
    <scope>NUCLEOTIDE SEQUENCE</scope>
    <source>
        <strain evidence="9">08RB2639</strain>
    </source>
</reference>
<protein>
    <submittedName>
        <fullName evidence="9">Uncharacterized protein</fullName>
    </submittedName>
</protein>
<dbReference type="GO" id="GO:0061504">
    <property type="term" value="P:cyclic threonylcarbamoyladenosine biosynthetic process"/>
    <property type="evidence" value="ECO:0007669"/>
    <property type="project" value="TreeGrafter"/>
</dbReference>
<dbReference type="InterPro" id="IPR035985">
    <property type="entry name" value="Ubiquitin-activating_enz"/>
</dbReference>
<dbReference type="GO" id="GO:0046872">
    <property type="term" value="F:metal ion binding"/>
    <property type="evidence" value="ECO:0007669"/>
    <property type="project" value="UniProtKB-KW"/>
</dbReference>
<feature type="domain" description="THIF-type NAD/FAD binding fold" evidence="6">
    <location>
        <begin position="364"/>
        <end position="486"/>
    </location>
</feature>
<comment type="caution">
    <text evidence="9">The sequence shown here is derived from an EMBL/GenBank/DDBJ whole genome shotgun (WGS) entry which is preliminary data.</text>
</comment>
<dbReference type="CDD" id="cd01483">
    <property type="entry name" value="E1_enzyme_family"/>
    <property type="match status" value="1"/>
</dbReference>
<dbReference type="AlphaFoldDB" id="A0A5C5CJL7"/>
<dbReference type="Pfam" id="PF00899">
    <property type="entry name" value="ThiF"/>
    <property type="match status" value="1"/>
</dbReference>
<keyword evidence="11" id="KW-1185">Reference proteome</keyword>
<dbReference type="EMBL" id="JACIEX010000007">
    <property type="protein sequence ID" value="MBB4094794.1"/>
    <property type="molecule type" value="Genomic_DNA"/>
</dbReference>
<evidence type="ECO:0000259" key="6">
    <source>
        <dbReference type="Pfam" id="PF00899"/>
    </source>
</evidence>
<dbReference type="SUPFAM" id="SSF69572">
    <property type="entry name" value="Activating enzymes of the ubiquitin-like proteins"/>
    <property type="match status" value="1"/>
</dbReference>
<feature type="domain" description="JAB" evidence="7">
    <location>
        <begin position="613"/>
        <end position="733"/>
    </location>
</feature>
<evidence type="ECO:0000256" key="3">
    <source>
        <dbReference type="ARBA" id="ARBA00022801"/>
    </source>
</evidence>
<name>A0A5C5CJL7_9HYPH</name>
<dbReference type="Gene3D" id="3.40.140.10">
    <property type="entry name" value="Cytidine Deaminase, domain 2"/>
    <property type="match status" value="1"/>
</dbReference>
<dbReference type="Pfam" id="PF14457">
    <property type="entry name" value="Prok-E2_A"/>
    <property type="match status" value="1"/>
</dbReference>
<reference evidence="8 11" key="3">
    <citation type="submission" date="2020-08" db="EMBL/GenBank/DDBJ databases">
        <title>Genomic Encyclopedia of Type Strains, Phase IV (KMG-IV): sequencing the most valuable type-strain genomes for metagenomic binning, comparative biology and taxonomic classification.</title>
        <authorList>
            <person name="Goeker M."/>
        </authorList>
    </citation>
    <scope>NUCLEOTIDE SEQUENCE [LARGE SCALE GENOMIC DNA]</scope>
    <source>
        <strain evidence="8 11">DSM 23868</strain>
    </source>
</reference>
<dbReference type="SUPFAM" id="SSF102712">
    <property type="entry name" value="JAB1/MPN domain"/>
    <property type="match status" value="1"/>
</dbReference>
<accession>A0A5C5CJL7</accession>
<dbReference type="GO" id="GO:0061503">
    <property type="term" value="F:tRNA threonylcarbamoyladenosine dehydratase"/>
    <property type="evidence" value="ECO:0007669"/>
    <property type="project" value="TreeGrafter"/>
</dbReference>
<evidence type="ECO:0000259" key="7">
    <source>
        <dbReference type="Pfam" id="PF14464"/>
    </source>
</evidence>
<evidence type="ECO:0000256" key="4">
    <source>
        <dbReference type="ARBA" id="ARBA00022833"/>
    </source>
</evidence>
<dbReference type="PANTHER" id="PTHR43267">
    <property type="entry name" value="TRNA THREONYLCARBAMOYLADENOSINE DEHYDRATASE"/>
    <property type="match status" value="1"/>
</dbReference>
<keyword evidence="4" id="KW-0862">Zinc</keyword>
<dbReference type="PANTHER" id="PTHR43267:SF1">
    <property type="entry name" value="TRNA THREONYLCARBAMOYLADENOSINE DEHYDRATASE"/>
    <property type="match status" value="1"/>
</dbReference>
<evidence type="ECO:0000256" key="2">
    <source>
        <dbReference type="ARBA" id="ARBA00022723"/>
    </source>
</evidence>
<dbReference type="Gene3D" id="3.40.50.720">
    <property type="entry name" value="NAD(P)-binding Rossmann-like Domain"/>
    <property type="match status" value="1"/>
</dbReference>
<evidence type="ECO:0000313" key="10">
    <source>
        <dbReference type="Proteomes" id="UP000313390"/>
    </source>
</evidence>
<evidence type="ECO:0000256" key="5">
    <source>
        <dbReference type="ARBA" id="ARBA00023049"/>
    </source>
</evidence>
<dbReference type="GO" id="GO:0008237">
    <property type="term" value="F:metallopeptidase activity"/>
    <property type="evidence" value="ECO:0007669"/>
    <property type="project" value="UniProtKB-KW"/>
</dbReference>
<evidence type="ECO:0000313" key="9">
    <source>
        <dbReference type="EMBL" id="TNV11271.1"/>
    </source>
</evidence>
<keyword evidence="2" id="KW-0479">Metal-binding</keyword>
<dbReference type="InterPro" id="IPR000594">
    <property type="entry name" value="ThiF_NAD_FAD-bd"/>
</dbReference>
<dbReference type="Proteomes" id="UP000313390">
    <property type="component" value="Unassembled WGS sequence"/>
</dbReference>
<proteinExistence type="predicted"/>
<sequence length="744" mass="82021">MWPPERSVTCAPAELVIPLAKAFVTHIEITWTDFARLVEVKSLDDGKVEFITFDLQIGVPQRPVYEILSSERITVGFWEGDDYPPVISVNRPDFPDTPHQNLVPDGYPSVLCVDDRPWQDVRHDFTTTELMFRIQTWFEKACEGALHGVEQPFDPVFYRDGPHELILTLSGKNALNKDEGLTVWATDERRRYVLVTDKKTPRGAKNDHLNVHVVSVDVLPQPMKRLRRTPRNLRQLVEFLSGLQVDLLTVLKDSVEKWMTEEKVDHAENWISCILVSLPQVNPLNGEIGGSKPFAFVCSDGPGQIGVAMGLLGLNEHDEGKGIKYVKMLMPTITPEKLESISLTLSPVHHELDAESASNLAARKENNLKAVLVGAGALGSHIAEYLIREGQYRWTIVDSDDFLPHNIARHTLTSSAFGERKVVSLAQRMTEIRTDAQVIPLCINALSPASSPELAKTYAEADIIIDAAASVPVSRYLSDYPCRARKLSAFFTPDGKAAVLMVESSDQSENLRSIEASYLREILKSPHLETHLESSQKLLRYSGACRSLTSQIPETRVAILSGLLTAGMFTSLSQDGASLSVWTLEESGGVTCFSREVHTHRIAKSDWTISLPSSLLKHLAELRANALPNETGGPLVGTIDKHAKEISVVYALPAPTDSIGTPSTFFRGKRCLTADISAAVKRTGGQVRYVGEWHSHPRGASTRPSPTDIAQIGQLAQIQSMDGLPAVSIIVGDTDNNYILGEII</sequence>
<dbReference type="RefSeq" id="WP_140021290.1">
    <property type="nucleotide sequence ID" value="NZ_JACIEX010000007.1"/>
</dbReference>
<gene>
    <name evidence="9" type="ORF">FIB18_13930</name>
    <name evidence="8" type="ORF">GGQ79_003329</name>
</gene>
<dbReference type="GO" id="GO:0006508">
    <property type="term" value="P:proteolysis"/>
    <property type="evidence" value="ECO:0007669"/>
    <property type="project" value="UniProtKB-KW"/>
</dbReference>
<evidence type="ECO:0000313" key="11">
    <source>
        <dbReference type="Proteomes" id="UP000553980"/>
    </source>
</evidence>
<reference evidence="9 10" key="1">
    <citation type="journal article" date="2011" name="Int. J. Syst. Evol. Microbiol.">
        <title>Ochrobactrum pecoris sp. nov., isolated from farm animals.</title>
        <authorList>
            <person name="Kampfer P."/>
            <person name="Huber B."/>
            <person name="Busse H.J."/>
            <person name="Scholz H.C."/>
            <person name="Tomaso H."/>
            <person name="Hotzel H."/>
            <person name="Melzer F."/>
        </authorList>
    </citation>
    <scope>NUCLEOTIDE SEQUENCE [LARGE SCALE GENOMIC DNA]</scope>
    <source>
        <strain evidence="9 10">08RB2639</strain>
    </source>
</reference>
<dbReference type="Pfam" id="PF14464">
    <property type="entry name" value="Prok-JAB"/>
    <property type="match status" value="1"/>
</dbReference>
<dbReference type="OrthoDB" id="7848394at2"/>
<evidence type="ECO:0000256" key="1">
    <source>
        <dbReference type="ARBA" id="ARBA00022670"/>
    </source>
</evidence>
<dbReference type="InterPro" id="IPR032865">
    <property type="entry name" value="Prok-E2_A"/>
</dbReference>
<keyword evidence="1" id="KW-0645">Protease</keyword>
<dbReference type="GO" id="GO:0008641">
    <property type="term" value="F:ubiquitin-like modifier activating enzyme activity"/>
    <property type="evidence" value="ECO:0007669"/>
    <property type="project" value="InterPro"/>
</dbReference>